<keyword evidence="5" id="KW-1185">Reference proteome</keyword>
<protein>
    <recommendedName>
        <fullName evidence="3">Carbohydrate kinase PfkB domain-containing protein</fullName>
    </recommendedName>
</protein>
<dbReference type="RefSeq" id="WP_167475046.1">
    <property type="nucleotide sequence ID" value="NZ_CP046172.1"/>
</dbReference>
<dbReference type="InterPro" id="IPR011611">
    <property type="entry name" value="PfkB_dom"/>
</dbReference>
<gene>
    <name evidence="4" type="ORF">F5544_22460</name>
</gene>
<reference evidence="4 5" key="1">
    <citation type="journal article" date="2019" name="ACS Chem. Biol.">
        <title>Identification and Mobilization of a Cryptic Antibiotic Biosynthesis Gene Locus from a Human-Pathogenic Nocardia Isolate.</title>
        <authorList>
            <person name="Herisse M."/>
            <person name="Ishida K."/>
            <person name="Porter J.L."/>
            <person name="Howden B."/>
            <person name="Hertweck C."/>
            <person name="Stinear T.P."/>
            <person name="Pidot S.J."/>
        </authorList>
    </citation>
    <scope>NUCLEOTIDE SEQUENCE [LARGE SCALE GENOMIC DNA]</scope>
    <source>
        <strain evidence="4 5">AUSMDU00012717</strain>
    </source>
</reference>
<evidence type="ECO:0000256" key="1">
    <source>
        <dbReference type="ARBA" id="ARBA00022679"/>
    </source>
</evidence>
<dbReference type="Gene3D" id="3.40.1190.20">
    <property type="match status" value="1"/>
</dbReference>
<dbReference type="SUPFAM" id="SSF53613">
    <property type="entry name" value="Ribokinase-like"/>
    <property type="match status" value="1"/>
</dbReference>
<dbReference type="Proteomes" id="UP000503540">
    <property type="component" value="Chromosome"/>
</dbReference>
<accession>A0A6G9YGP9</accession>
<dbReference type="Pfam" id="PF00294">
    <property type="entry name" value="PfkB"/>
    <property type="match status" value="1"/>
</dbReference>
<evidence type="ECO:0000313" key="4">
    <source>
        <dbReference type="EMBL" id="QIS12354.1"/>
    </source>
</evidence>
<dbReference type="KEGG" id="nah:F5544_22460"/>
<proteinExistence type="predicted"/>
<dbReference type="PANTHER" id="PTHR10584:SF166">
    <property type="entry name" value="RIBOKINASE"/>
    <property type="match status" value="1"/>
</dbReference>
<evidence type="ECO:0000313" key="5">
    <source>
        <dbReference type="Proteomes" id="UP000503540"/>
    </source>
</evidence>
<dbReference type="PANTHER" id="PTHR10584">
    <property type="entry name" value="SUGAR KINASE"/>
    <property type="match status" value="1"/>
</dbReference>
<evidence type="ECO:0000256" key="2">
    <source>
        <dbReference type="ARBA" id="ARBA00022777"/>
    </source>
</evidence>
<organism evidence="4 5">
    <name type="scientific">Nocardia arthritidis</name>
    <dbReference type="NCBI Taxonomy" id="228602"/>
    <lineage>
        <taxon>Bacteria</taxon>
        <taxon>Bacillati</taxon>
        <taxon>Actinomycetota</taxon>
        <taxon>Actinomycetes</taxon>
        <taxon>Mycobacteriales</taxon>
        <taxon>Nocardiaceae</taxon>
        <taxon>Nocardia</taxon>
    </lineage>
</organism>
<feature type="domain" description="Carbohydrate kinase PfkB" evidence="3">
    <location>
        <begin position="180"/>
        <end position="375"/>
    </location>
</feature>
<sequence length="504" mass="54090">MVPQDSGTVAIRNILTRLCKRSGLSSDRLRTTEIDVKPLLELPAVRRYAESEGIDPAEAVLPVVRELARKLGPTNRVIADAELTLGLLRETDCTGIDFDQLYAADLGERRAYLTDNWRGLHEAVAAEHIPPAPTVRSLRATPERRAFTALAGLLALDSGYPAVGVEAATAPLNSGAAGVVTVVGEAVIYHIYRVDDIPRAGAAIAGRFDDHPGGKGLNRAIAAARLGLRVRLACAIGDDAGGRRILDLLRGEHVDHSLIRTVTDAPTPVSAMMVTRTGTAALITATDQRIRIDPRDLALHDALATSDVVILTFGGQPIEMVERVLELIRQMPNPPLLVVHPAPRVEQPQYLIPYFGVIDYLIGTRAELADLLPATFSGYDATDARRDFDTDTAPRLRALGVATVCAIEGFACTVRSDDVNLDIARSPVALLEESPGAQAAFAAALAYRLITTGRTAERRDFEWATAAMAATQSFGDISGAMPTLHDIDRIANLESRKVARPHAG</sequence>
<dbReference type="GO" id="GO:0016301">
    <property type="term" value="F:kinase activity"/>
    <property type="evidence" value="ECO:0007669"/>
    <property type="project" value="UniProtKB-KW"/>
</dbReference>
<keyword evidence="1" id="KW-0808">Transferase</keyword>
<evidence type="ECO:0000259" key="3">
    <source>
        <dbReference type="Pfam" id="PF00294"/>
    </source>
</evidence>
<dbReference type="AlphaFoldDB" id="A0A6G9YGP9"/>
<dbReference type="EMBL" id="CP046172">
    <property type="protein sequence ID" value="QIS12354.1"/>
    <property type="molecule type" value="Genomic_DNA"/>
</dbReference>
<dbReference type="InterPro" id="IPR029056">
    <property type="entry name" value="Ribokinase-like"/>
</dbReference>
<keyword evidence="2" id="KW-0418">Kinase</keyword>
<name>A0A6G9YGP9_9NOCA</name>